<feature type="binding site" evidence="11">
    <location>
        <position position="424"/>
    </location>
    <ligand>
        <name>GTP</name>
        <dbReference type="ChEBI" id="CHEBI:37565"/>
    </ligand>
</feature>
<keyword evidence="10 11" id="KW-0456">Lyase</keyword>
<evidence type="ECO:0000256" key="12">
    <source>
        <dbReference type="SAM" id="MobiDB-lite"/>
    </source>
</evidence>
<feature type="compositionally biased region" description="Polar residues" evidence="12">
    <location>
        <begin position="1"/>
        <end position="13"/>
    </location>
</feature>
<dbReference type="Pfam" id="PF17297">
    <property type="entry name" value="PEPCK_N"/>
    <property type="match status" value="1"/>
</dbReference>
<evidence type="ECO:0000256" key="7">
    <source>
        <dbReference type="ARBA" id="ARBA00022793"/>
    </source>
</evidence>
<comment type="subunit">
    <text evidence="3 11">Monomer.</text>
</comment>
<sequence length="648" mass="70320">MTAVQTNREQPATQPRLPGQSFASNQPAGHPVPSSFAGPTSNEALLVWVAEVVALTTPNAVVWINGSDEEWAAMAARLVDAGTMIKLDAYPDSYYAASDPDDVARVEGRTFICSVDEKDAGPTNNWMEPAQMKEIMSDLYQGCMAGRTMYVVPFCMGPLDAADPKLGVEITDSEYVVGSMRIMTRVGDEALRLIESVDTFVKCLHSVGAPLAPGAADVTWPCSDTKYITQFPEERTIWSFGSGYGGNALLGKKCYSLRIASAMARDEGWLAEHMLILKLISPEGDVSYIAAAFPSACGKTNLAMLEPTVPGWKVEMLGDDISWMRFGGDGRLYATNPEFGLFGVAPGTGWHTNPNAMRTIEKGNTIFTNVARTDDGGVWWEGMTKQAPDHLIDWKGRDWTPSGVDAQGNTLESAGEPAAHPNSRFCTPITQCPMIAPEYNSPVGVPISAIVFGGRRKTTIPLVSQARDWQHGVFLGSTMGSETTAAATGQVGIVRRDPMAMLPFIGYDAGDYLNHWLEIGKHADQAKLPKIFYVNWFRRDAEGGFLWPGFGENSRVMKWIAERLSGKAAAVHTPIGLVPAVGALDIDGLEVDGRPMSTEQVKQALAVNVDEWKKEIPLIEEWFAFLGETLPSGMSDELAGLKTRLGLL</sequence>
<feature type="binding site" evidence="11">
    <location>
        <begin position="422"/>
        <end position="424"/>
    </location>
    <ligand>
        <name>substrate</name>
    </ligand>
</feature>
<evidence type="ECO:0000256" key="10">
    <source>
        <dbReference type="ARBA" id="ARBA00023239"/>
    </source>
</evidence>
<name>A0A3G8ZPG6_9ACTN</name>
<evidence type="ECO:0000256" key="6">
    <source>
        <dbReference type="ARBA" id="ARBA00022741"/>
    </source>
</evidence>
<evidence type="ECO:0000259" key="14">
    <source>
        <dbReference type="Pfam" id="PF17297"/>
    </source>
</evidence>
<comment type="subcellular location">
    <subcellularLocation>
        <location evidence="11">Cytoplasm</location>
    </subcellularLocation>
</comment>
<dbReference type="PIRSF" id="PIRSF001348">
    <property type="entry name" value="PEP_carboxykinase_GTP"/>
    <property type="match status" value="1"/>
</dbReference>
<dbReference type="PROSITE" id="PS00505">
    <property type="entry name" value="PEPCK_GTP"/>
    <property type="match status" value="1"/>
</dbReference>
<dbReference type="GO" id="GO:0019543">
    <property type="term" value="P:propionate catabolic process"/>
    <property type="evidence" value="ECO:0007669"/>
    <property type="project" value="TreeGrafter"/>
</dbReference>
<dbReference type="PANTHER" id="PTHR11561:SF0">
    <property type="entry name" value="PHOSPHOENOLPYRUVATE CARBOXYKINASE [GTP]-RELATED"/>
    <property type="match status" value="1"/>
</dbReference>
<dbReference type="UniPathway" id="UPA00138"/>
<evidence type="ECO:0000313" key="16">
    <source>
        <dbReference type="Proteomes" id="UP000268084"/>
    </source>
</evidence>
<feature type="domain" description="Phosphoenolpyruvate carboxykinase GTP-utilising N-terminal" evidence="14">
    <location>
        <begin position="48"/>
        <end position="265"/>
    </location>
</feature>
<feature type="active site" evidence="11">
    <location>
        <position position="297"/>
    </location>
</feature>
<dbReference type="GO" id="GO:0071333">
    <property type="term" value="P:cellular response to glucose stimulus"/>
    <property type="evidence" value="ECO:0007669"/>
    <property type="project" value="TreeGrafter"/>
</dbReference>
<feature type="region of interest" description="Disordered" evidence="12">
    <location>
        <begin position="1"/>
        <end position="36"/>
    </location>
</feature>
<feature type="binding site" evidence="11">
    <location>
        <position position="320"/>
    </location>
    <ligand>
        <name>Mn(2+)</name>
        <dbReference type="ChEBI" id="CHEBI:29035"/>
    </ligand>
</feature>
<keyword evidence="16" id="KW-1185">Reference proteome</keyword>
<dbReference type="RefSeq" id="WP_124800054.1">
    <property type="nucleotide sequence ID" value="NZ_CP034170.1"/>
</dbReference>
<feature type="binding site" evidence="11">
    <location>
        <position position="273"/>
    </location>
    <ligand>
        <name>Mn(2+)</name>
        <dbReference type="ChEBI" id="CHEBI:29035"/>
    </ligand>
</feature>
<evidence type="ECO:0000256" key="11">
    <source>
        <dbReference type="HAMAP-Rule" id="MF_00452"/>
    </source>
</evidence>
<keyword evidence="15" id="KW-0670">Pyruvate</keyword>
<dbReference type="InterPro" id="IPR035078">
    <property type="entry name" value="PEP_carboxykinase_GTP_N"/>
</dbReference>
<evidence type="ECO:0000256" key="4">
    <source>
        <dbReference type="ARBA" id="ARBA00022432"/>
    </source>
</evidence>
<dbReference type="HAMAP" id="MF_00452">
    <property type="entry name" value="PEPCK_GTP"/>
    <property type="match status" value="1"/>
</dbReference>
<comment type="function">
    <text evidence="11">Catalyzes the conversion of oxaloacetate (OAA) to phosphoenolpyruvate (PEP), the rate-limiting step in the metabolic pathway that produces glucose from lactate and other precursors derived from the citric acid cycle.</text>
</comment>
<keyword evidence="15" id="KW-0418">Kinase</keyword>
<keyword evidence="8 11" id="KW-0342">GTP-binding</keyword>
<feature type="domain" description="Phosphoenolpyruvate carboxykinase C-terminal P-loop" evidence="13">
    <location>
        <begin position="269"/>
        <end position="644"/>
    </location>
</feature>
<evidence type="ECO:0000256" key="1">
    <source>
        <dbReference type="ARBA" id="ARBA00004742"/>
    </source>
</evidence>
<feature type="binding site" evidence="11">
    <location>
        <begin position="244"/>
        <end position="246"/>
    </location>
    <ligand>
        <name>substrate</name>
    </ligand>
</feature>
<gene>
    <name evidence="11" type="primary">pckG</name>
    <name evidence="15" type="ORF">EH165_14375</name>
</gene>
<reference evidence="15 16" key="1">
    <citation type="submission" date="2018-11" db="EMBL/GenBank/DDBJ databases">
        <authorList>
            <person name="Da X."/>
        </authorList>
    </citation>
    <scope>NUCLEOTIDE SEQUENCE [LARGE SCALE GENOMIC DNA]</scope>
    <source>
        <strain evidence="15 16">S14-144</strain>
    </source>
</reference>
<dbReference type="GO" id="GO:0046327">
    <property type="term" value="P:glycerol biosynthetic process from pyruvate"/>
    <property type="evidence" value="ECO:0007669"/>
    <property type="project" value="TreeGrafter"/>
</dbReference>
<reference evidence="15 16" key="2">
    <citation type="submission" date="2018-12" db="EMBL/GenBank/DDBJ databases">
        <title>Nakamurella antarcticus sp. nov., isolated from Antarctica South Shetland Islands soil.</title>
        <authorList>
            <person name="Peng F."/>
        </authorList>
    </citation>
    <scope>NUCLEOTIDE SEQUENCE [LARGE SCALE GENOMIC DNA]</scope>
    <source>
        <strain evidence="15 16">S14-144</strain>
    </source>
</reference>
<dbReference type="PANTHER" id="PTHR11561">
    <property type="entry name" value="PHOSPHOENOLPYRUVATE CARBOXYKINASE"/>
    <property type="match status" value="1"/>
</dbReference>
<comment type="similarity">
    <text evidence="2 11">Belongs to the phosphoenolpyruvate carboxykinase [GTP] family.</text>
</comment>
<feature type="binding site" evidence="11">
    <location>
        <position position="253"/>
    </location>
    <ligand>
        <name>Mn(2+)</name>
        <dbReference type="ChEBI" id="CHEBI:29035"/>
    </ligand>
</feature>
<dbReference type="GO" id="GO:0030145">
    <property type="term" value="F:manganese ion binding"/>
    <property type="evidence" value="ECO:0007669"/>
    <property type="project" value="UniProtKB-UniRule"/>
</dbReference>
<dbReference type="EC" id="4.1.1.32" evidence="11"/>
<comment type="catalytic activity">
    <reaction evidence="11">
        <text>oxaloacetate + GTP = phosphoenolpyruvate + GDP + CO2</text>
        <dbReference type="Rhea" id="RHEA:10388"/>
        <dbReference type="ChEBI" id="CHEBI:16452"/>
        <dbReference type="ChEBI" id="CHEBI:16526"/>
        <dbReference type="ChEBI" id="CHEBI:37565"/>
        <dbReference type="ChEBI" id="CHEBI:58189"/>
        <dbReference type="ChEBI" id="CHEBI:58702"/>
        <dbReference type="EC" id="4.1.1.32"/>
    </reaction>
</comment>
<organism evidence="15 16">
    <name type="scientific">Nakamurella antarctica</name>
    <dbReference type="NCBI Taxonomy" id="1902245"/>
    <lineage>
        <taxon>Bacteria</taxon>
        <taxon>Bacillati</taxon>
        <taxon>Actinomycetota</taxon>
        <taxon>Actinomycetes</taxon>
        <taxon>Nakamurellales</taxon>
        <taxon>Nakamurellaceae</taxon>
        <taxon>Nakamurella</taxon>
    </lineage>
</organism>
<feature type="binding site" evidence="11">
    <location>
        <position position="455"/>
    </location>
    <ligand>
        <name>GTP</name>
        <dbReference type="ChEBI" id="CHEBI:37565"/>
    </ligand>
</feature>
<feature type="binding site" evidence="11">
    <location>
        <position position="295"/>
    </location>
    <ligand>
        <name>substrate</name>
    </ligand>
</feature>
<dbReference type="Gene3D" id="3.40.449.10">
    <property type="entry name" value="Phosphoenolpyruvate Carboxykinase, domain 1"/>
    <property type="match status" value="1"/>
</dbReference>
<proteinExistence type="inferred from homology"/>
<dbReference type="AlphaFoldDB" id="A0A3G8ZPG6"/>
<keyword evidence="15" id="KW-0808">Transferase</keyword>
<dbReference type="SUPFAM" id="SSF53795">
    <property type="entry name" value="PEP carboxykinase-like"/>
    <property type="match status" value="1"/>
</dbReference>
<accession>A0A3G8ZPG6</accession>
<dbReference type="GO" id="GO:0005525">
    <property type="term" value="F:GTP binding"/>
    <property type="evidence" value="ECO:0007669"/>
    <property type="project" value="UniProtKB-UniRule"/>
</dbReference>
<dbReference type="CDD" id="cd00819">
    <property type="entry name" value="PEPCK_GTP"/>
    <property type="match status" value="1"/>
</dbReference>
<feature type="binding site" evidence="11">
    <location>
        <begin position="296"/>
        <end position="301"/>
    </location>
    <ligand>
        <name>GTP</name>
        <dbReference type="ChEBI" id="CHEBI:37565"/>
    </ligand>
</feature>
<dbReference type="GO" id="GO:0006094">
    <property type="term" value="P:gluconeogenesis"/>
    <property type="evidence" value="ECO:0007669"/>
    <property type="project" value="UniProtKB-UniRule"/>
</dbReference>
<evidence type="ECO:0000313" key="15">
    <source>
        <dbReference type="EMBL" id="AZI59150.1"/>
    </source>
</evidence>
<comment type="pathway">
    <text evidence="1 11">Carbohydrate biosynthesis; gluconeogenesis.</text>
</comment>
<protein>
    <recommendedName>
        <fullName evidence="11">Phosphoenolpyruvate carboxykinase [GTP]</fullName>
        <shortName evidence="11">PEP carboxykinase</shortName>
        <shortName evidence="11">PEPCK</shortName>
        <ecNumber evidence="11">4.1.1.32</ecNumber>
    </recommendedName>
    <alternativeName>
        <fullName evidence="11">GTP-dependent phosphoenolpyruvate carboxykinase</fullName>
        <shortName evidence="11">GTP-PEPCK</shortName>
    </alternativeName>
</protein>
<keyword evidence="5 11" id="KW-0479">Metal-binding</keyword>
<dbReference type="InterPro" id="IPR035077">
    <property type="entry name" value="PEP_carboxykinase_GTP_C"/>
</dbReference>
<dbReference type="Pfam" id="PF00821">
    <property type="entry name" value="PEPCK_GTP"/>
    <property type="match status" value="1"/>
</dbReference>
<dbReference type="GO" id="GO:0016301">
    <property type="term" value="F:kinase activity"/>
    <property type="evidence" value="ECO:0007669"/>
    <property type="project" value="UniProtKB-KW"/>
</dbReference>
<evidence type="ECO:0000256" key="3">
    <source>
        <dbReference type="ARBA" id="ARBA00011245"/>
    </source>
</evidence>
<dbReference type="InterPro" id="IPR008209">
    <property type="entry name" value="PEP_carboxykinase_GTP"/>
</dbReference>
<dbReference type="GO" id="GO:0004613">
    <property type="term" value="F:phosphoenolpyruvate carboxykinase (GTP) activity"/>
    <property type="evidence" value="ECO:0007669"/>
    <property type="project" value="UniProtKB-UniRule"/>
</dbReference>
<dbReference type="InterPro" id="IPR013035">
    <property type="entry name" value="PEP_carboxykinase_C"/>
</dbReference>
<keyword evidence="9 11" id="KW-0464">Manganese</keyword>
<dbReference type="InterPro" id="IPR018091">
    <property type="entry name" value="PEP_carboxykin_GTP_CS"/>
</dbReference>
<dbReference type="GO" id="GO:0006107">
    <property type="term" value="P:oxaloacetate metabolic process"/>
    <property type="evidence" value="ECO:0007669"/>
    <property type="project" value="TreeGrafter"/>
</dbReference>
<dbReference type="NCBIfam" id="NF003253">
    <property type="entry name" value="PRK04210.1"/>
    <property type="match status" value="1"/>
</dbReference>
<feature type="binding site" evidence="11">
    <location>
        <begin position="550"/>
        <end position="553"/>
    </location>
    <ligand>
        <name>GTP</name>
        <dbReference type="ChEBI" id="CHEBI:37565"/>
    </ligand>
</feature>
<comment type="cofactor">
    <cofactor evidence="11">
        <name>Mn(2+)</name>
        <dbReference type="ChEBI" id="CHEBI:29035"/>
    </cofactor>
    <text evidence="11">Binds 1 Mn(2+) ion per subunit.</text>
</comment>
<dbReference type="GO" id="GO:0033993">
    <property type="term" value="P:response to lipid"/>
    <property type="evidence" value="ECO:0007669"/>
    <property type="project" value="TreeGrafter"/>
</dbReference>
<dbReference type="SUPFAM" id="SSF68923">
    <property type="entry name" value="PEP carboxykinase N-terminal domain"/>
    <property type="match status" value="1"/>
</dbReference>
<evidence type="ECO:0000256" key="8">
    <source>
        <dbReference type="ARBA" id="ARBA00023134"/>
    </source>
</evidence>
<dbReference type="GO" id="GO:0042594">
    <property type="term" value="P:response to starvation"/>
    <property type="evidence" value="ECO:0007669"/>
    <property type="project" value="TreeGrafter"/>
</dbReference>
<dbReference type="EMBL" id="CP034170">
    <property type="protein sequence ID" value="AZI59150.1"/>
    <property type="molecule type" value="Genomic_DNA"/>
</dbReference>
<keyword evidence="6 11" id="KW-0547">Nucleotide-binding</keyword>
<dbReference type="GO" id="GO:0005829">
    <property type="term" value="C:cytosol"/>
    <property type="evidence" value="ECO:0007669"/>
    <property type="project" value="TreeGrafter"/>
</dbReference>
<keyword evidence="4 11" id="KW-0312">Gluconeogenesis</keyword>
<evidence type="ECO:0000256" key="5">
    <source>
        <dbReference type="ARBA" id="ARBA00022723"/>
    </source>
</evidence>
<dbReference type="Proteomes" id="UP000268084">
    <property type="component" value="Chromosome"/>
</dbReference>
<feature type="binding site" evidence="11">
    <location>
        <position position="105"/>
    </location>
    <ligand>
        <name>substrate</name>
    </ligand>
</feature>
<evidence type="ECO:0000256" key="9">
    <source>
        <dbReference type="ARBA" id="ARBA00023211"/>
    </source>
</evidence>
<dbReference type="InterPro" id="IPR008210">
    <property type="entry name" value="PEP_carboxykinase_N"/>
</dbReference>
<dbReference type="OrthoDB" id="9758871at2"/>
<keyword evidence="11" id="KW-0963">Cytoplasm</keyword>
<evidence type="ECO:0000256" key="2">
    <source>
        <dbReference type="ARBA" id="ARBA00005796"/>
    </source>
</evidence>
<dbReference type="Gene3D" id="3.90.228.20">
    <property type="match status" value="1"/>
</dbReference>
<keyword evidence="7 11" id="KW-0210">Decarboxylase</keyword>
<dbReference type="FunFam" id="3.40.449.10:FF:000005">
    <property type="entry name" value="Phosphoenolpyruvate carboxykinase [GTP]"/>
    <property type="match status" value="1"/>
</dbReference>
<dbReference type="KEGG" id="nak:EH165_14375"/>
<evidence type="ECO:0000259" key="13">
    <source>
        <dbReference type="Pfam" id="PF00821"/>
    </source>
</evidence>
<dbReference type="Gene3D" id="2.170.8.10">
    <property type="entry name" value="Phosphoenolpyruvate Carboxykinase, domain 2"/>
    <property type="match status" value="1"/>
</dbReference>